<reference evidence="1" key="2">
    <citation type="journal article" date="2022" name="Microbiol. Resour. Announc.">
        <title>Metagenome Sequencing to Explore Phylogenomics of Terrestrial Cyanobacteria.</title>
        <authorList>
            <person name="Ward R.D."/>
            <person name="Stajich J.E."/>
            <person name="Johansen J.R."/>
            <person name="Huntemann M."/>
            <person name="Clum A."/>
            <person name="Foster B."/>
            <person name="Foster B."/>
            <person name="Roux S."/>
            <person name="Palaniappan K."/>
            <person name="Varghese N."/>
            <person name="Mukherjee S."/>
            <person name="Reddy T.B.K."/>
            <person name="Daum C."/>
            <person name="Copeland A."/>
            <person name="Chen I.A."/>
            <person name="Ivanova N.N."/>
            <person name="Kyrpides N.C."/>
            <person name="Shapiro N."/>
            <person name="Eloe-Fadrosh E.A."/>
            <person name="Pietrasiak N."/>
        </authorList>
    </citation>
    <scope>NUCLEOTIDE SEQUENCE</scope>
    <source>
        <strain evidence="1">CPER-KK1</strain>
    </source>
</reference>
<sequence length="60" mass="6772">MPGVTLRQLCLLMMVLHKDVIGYATRLRTFAGNEGWGLDNSIRTYALQYYVGLGNAKPRQ</sequence>
<dbReference type="Proteomes" id="UP000753908">
    <property type="component" value="Unassembled WGS sequence"/>
</dbReference>
<protein>
    <submittedName>
        <fullName evidence="1">Uncharacterized protein</fullName>
    </submittedName>
</protein>
<reference evidence="1" key="1">
    <citation type="submission" date="2021-05" db="EMBL/GenBank/DDBJ databases">
        <authorList>
            <person name="Pietrasiak N."/>
            <person name="Ward R."/>
            <person name="Stajich J.E."/>
            <person name="Kurbessoian T."/>
        </authorList>
    </citation>
    <scope>NUCLEOTIDE SEQUENCE</scope>
    <source>
        <strain evidence="1">CPER-KK1</strain>
    </source>
</reference>
<evidence type="ECO:0000313" key="1">
    <source>
        <dbReference type="EMBL" id="MBW4547367.1"/>
    </source>
</evidence>
<comment type="caution">
    <text evidence="1">The sequence shown here is derived from an EMBL/GenBank/DDBJ whole genome shotgun (WGS) entry which is preliminary data.</text>
</comment>
<proteinExistence type="predicted"/>
<accession>A0A951PQH6</accession>
<gene>
    <name evidence="1" type="ORF">KME25_23440</name>
</gene>
<dbReference type="EMBL" id="JAHHIF010000040">
    <property type="protein sequence ID" value="MBW4547367.1"/>
    <property type="molecule type" value="Genomic_DNA"/>
</dbReference>
<evidence type="ECO:0000313" key="2">
    <source>
        <dbReference type="Proteomes" id="UP000753908"/>
    </source>
</evidence>
<dbReference type="AlphaFoldDB" id="A0A951PQH6"/>
<organism evidence="1 2">
    <name type="scientific">Symplocastrum torsivum CPER-KK1</name>
    <dbReference type="NCBI Taxonomy" id="450513"/>
    <lineage>
        <taxon>Bacteria</taxon>
        <taxon>Bacillati</taxon>
        <taxon>Cyanobacteriota</taxon>
        <taxon>Cyanophyceae</taxon>
        <taxon>Oscillatoriophycideae</taxon>
        <taxon>Oscillatoriales</taxon>
        <taxon>Microcoleaceae</taxon>
        <taxon>Symplocastrum</taxon>
    </lineage>
</organism>
<name>A0A951PQH6_9CYAN</name>